<protein>
    <submittedName>
        <fullName evidence="2">Uncharacterized protein</fullName>
    </submittedName>
</protein>
<feature type="compositionally biased region" description="Basic and acidic residues" evidence="1">
    <location>
        <begin position="212"/>
        <end position="224"/>
    </location>
</feature>
<dbReference type="Proteomes" id="UP000198983">
    <property type="component" value="Chromosome I"/>
</dbReference>
<gene>
    <name evidence="2" type="ORF">SAMN04489717_3768</name>
</gene>
<dbReference type="EMBL" id="LT629732">
    <property type="protein sequence ID" value="SDS75808.1"/>
    <property type="molecule type" value="Genomic_DNA"/>
</dbReference>
<feature type="compositionally biased region" description="Low complexity" evidence="1">
    <location>
        <begin position="278"/>
        <end position="291"/>
    </location>
</feature>
<evidence type="ECO:0000313" key="3">
    <source>
        <dbReference type="Proteomes" id="UP000198983"/>
    </source>
</evidence>
<feature type="compositionally biased region" description="Basic residues" evidence="1">
    <location>
        <begin position="184"/>
        <end position="199"/>
    </location>
</feature>
<name>A0A1H1UTA0_9ACTN</name>
<feature type="region of interest" description="Disordered" evidence="1">
    <location>
        <begin position="94"/>
        <end position="298"/>
    </location>
</feature>
<feature type="compositionally biased region" description="Low complexity" evidence="1">
    <location>
        <begin position="42"/>
        <end position="54"/>
    </location>
</feature>
<organism evidence="2 3">
    <name type="scientific">Actinopolymorpha singaporensis</name>
    <dbReference type="NCBI Taxonomy" id="117157"/>
    <lineage>
        <taxon>Bacteria</taxon>
        <taxon>Bacillati</taxon>
        <taxon>Actinomycetota</taxon>
        <taxon>Actinomycetes</taxon>
        <taxon>Propionibacteriales</taxon>
        <taxon>Actinopolymorphaceae</taxon>
        <taxon>Actinopolymorpha</taxon>
    </lineage>
</organism>
<evidence type="ECO:0000256" key="1">
    <source>
        <dbReference type="SAM" id="MobiDB-lite"/>
    </source>
</evidence>
<reference evidence="2 3" key="1">
    <citation type="submission" date="2016-10" db="EMBL/GenBank/DDBJ databases">
        <authorList>
            <person name="de Groot N.N."/>
        </authorList>
    </citation>
    <scope>NUCLEOTIDE SEQUENCE [LARGE SCALE GENOMIC DNA]</scope>
    <source>
        <strain evidence="2 3">DSM 22024</strain>
    </source>
</reference>
<evidence type="ECO:0000313" key="2">
    <source>
        <dbReference type="EMBL" id="SDS75808.1"/>
    </source>
</evidence>
<proteinExistence type="predicted"/>
<sequence length="298" mass="31654">MRARRAGVRSQFGAIPADLPLVPTFPTSGVDGSCLRPAGTNPARPATRSPASARTGGGTTYPDDAAVAHTEAHAGSVHGAWFRPRLGRAWMARSRPRTGGADARTSYRHAALPVDGGPRPDPLPRVSNSAALPRKRSRGPVVRHPVSTGTIAALPVAVRRETDQGKGPPRPVRRARRGTGCSPHGRRRRASDGSRRRRGSAPGTRFWHRTLRTGDLRGHGRQGADAKFGGRQRRAGPAQLPGRRPPLAHRGFRRRSSSRGDSCSRVPRAGRGRSHRVPGAAWSPGSAGAGATCDERPA</sequence>
<keyword evidence="3" id="KW-1185">Reference proteome</keyword>
<feature type="region of interest" description="Disordered" evidence="1">
    <location>
        <begin position="32"/>
        <end position="64"/>
    </location>
</feature>
<accession>A0A1H1UTA0</accession>
<dbReference type="AlphaFoldDB" id="A0A1H1UTA0"/>
<feature type="compositionally biased region" description="Basic residues" evidence="1">
    <location>
        <begin position="246"/>
        <end position="257"/>
    </location>
</feature>